<dbReference type="OrthoDB" id="9804758at2"/>
<dbReference type="InterPro" id="IPR016267">
    <property type="entry name" value="UDPGP_trans"/>
</dbReference>
<dbReference type="SUPFAM" id="SSF53448">
    <property type="entry name" value="Nucleotide-diphospho-sugar transferases"/>
    <property type="match status" value="1"/>
</dbReference>
<dbReference type="InterPro" id="IPR002618">
    <property type="entry name" value="UDPGP_fam"/>
</dbReference>
<keyword evidence="3 6" id="KW-0548">Nucleotidyltransferase</keyword>
<feature type="binding site" evidence="5">
    <location>
        <position position="219"/>
    </location>
    <ligand>
        <name>UTP</name>
        <dbReference type="ChEBI" id="CHEBI:46398"/>
    </ligand>
</feature>
<dbReference type="InterPro" id="IPR029044">
    <property type="entry name" value="Nucleotide-diphossugar_trans"/>
</dbReference>
<comment type="similarity">
    <text evidence="1">Belongs to the UDPGP type 1 family.</text>
</comment>
<accession>A0A2T0U6H6</accession>
<proteinExistence type="inferred from homology"/>
<evidence type="ECO:0000256" key="3">
    <source>
        <dbReference type="ARBA" id="ARBA00022695"/>
    </source>
</evidence>
<comment type="caution">
    <text evidence="6">The sequence shown here is derived from an EMBL/GenBank/DDBJ whole genome shotgun (WGS) entry which is preliminary data.</text>
</comment>
<dbReference type="RefSeq" id="WP_106298631.1">
    <property type="nucleotide sequence ID" value="NZ_PVTI01000027.1"/>
</dbReference>
<feature type="binding site" evidence="5">
    <location>
        <position position="95"/>
    </location>
    <ligand>
        <name>UTP</name>
        <dbReference type="ChEBI" id="CHEBI:46398"/>
    </ligand>
</feature>
<dbReference type="PIRSF" id="PIRSF000806">
    <property type="entry name" value="UDPGP"/>
    <property type="match status" value="1"/>
</dbReference>
<protein>
    <submittedName>
        <fullName evidence="6">UTP--glucose-1-phosphate uridylyltransferase</fullName>
    </submittedName>
</protein>
<reference evidence="6 7" key="1">
    <citation type="submission" date="2018-03" db="EMBL/GenBank/DDBJ databases">
        <title>Genomic Encyclopedia of Archaeal and Bacterial Type Strains, Phase II (KMG-II): from individual species to whole genera.</title>
        <authorList>
            <person name="Goeker M."/>
        </authorList>
    </citation>
    <scope>NUCLEOTIDE SEQUENCE [LARGE SCALE GENOMIC DNA]</scope>
    <source>
        <strain evidence="6 7">ATCC BAA-1496</strain>
    </source>
</reference>
<gene>
    <name evidence="6" type="ORF">BCF74_12737</name>
</gene>
<dbReference type="GO" id="GO:0006011">
    <property type="term" value="P:UDP-alpha-D-glucose metabolic process"/>
    <property type="evidence" value="ECO:0007669"/>
    <property type="project" value="InterPro"/>
</dbReference>
<evidence type="ECO:0000256" key="5">
    <source>
        <dbReference type="PIRSR" id="PIRSR000806-2"/>
    </source>
</evidence>
<name>A0A2T0U6H6_9MICO</name>
<dbReference type="AlphaFoldDB" id="A0A2T0U6H6"/>
<evidence type="ECO:0000313" key="6">
    <source>
        <dbReference type="EMBL" id="PRY53492.1"/>
    </source>
</evidence>
<sequence length="466" mass="51634">MSEGLASDGLRRSIERMRERDVDERAIAAFTRFYGLLEQDATGYIHEDSIEPVTDVPALDDLDVDETRARAALGRTVVLKLNGGLGTSMGISGPKTALPVRDGLTFLDIIARQVLAVREEKGVDLPLVFMDSFRTREETLRLLEPYDGLAVDGLPLDFLQSAEPKLRADDLSPVSWPEDPELEWCPPGHGDVYIALQSSGLLEALREKGFRHLFLSNADNLGATVDARIPAWMERDGIPYVAEVCERTRNDRKGGHLARRRSDGRLVLRDSAQVAPGEETYFADNTRHELFHVNNLWIDLDALADRLAERDGVLELPIIVNRKTVDPTRKDSTPVIQIESAMGTAVEVFDGSRALLVPRDRFRPVKTTNELLLVRSDIYDLDEASRVVSLIDHDEPFIDLSSEYKFVAGFDARFPRGVPSIREASSFAVDGDVTFGRDVTCVGDVRVSAPDGPRVIEDGARLEGDG</sequence>
<dbReference type="Gene3D" id="3.90.550.10">
    <property type="entry name" value="Spore Coat Polysaccharide Biosynthesis Protein SpsA, Chain A"/>
    <property type="match status" value="1"/>
</dbReference>
<organism evidence="6 7">
    <name type="scientific">Knoellia remsis</name>
    <dbReference type="NCBI Taxonomy" id="407159"/>
    <lineage>
        <taxon>Bacteria</taxon>
        <taxon>Bacillati</taxon>
        <taxon>Actinomycetota</taxon>
        <taxon>Actinomycetes</taxon>
        <taxon>Micrococcales</taxon>
        <taxon>Intrasporangiaceae</taxon>
        <taxon>Knoellia</taxon>
    </lineage>
</organism>
<evidence type="ECO:0000256" key="4">
    <source>
        <dbReference type="PIRSR" id="PIRSR000806-1"/>
    </source>
</evidence>
<dbReference type="GO" id="GO:0003983">
    <property type="term" value="F:UTP:glucose-1-phosphate uridylyltransferase activity"/>
    <property type="evidence" value="ECO:0007669"/>
    <property type="project" value="InterPro"/>
</dbReference>
<dbReference type="PANTHER" id="PTHR43511">
    <property type="match status" value="1"/>
</dbReference>
<feature type="binding site" evidence="5">
    <location>
        <position position="188"/>
    </location>
    <ligand>
        <name>UTP</name>
        <dbReference type="ChEBI" id="CHEBI:46398"/>
    </ligand>
</feature>
<keyword evidence="7" id="KW-1185">Reference proteome</keyword>
<evidence type="ECO:0000256" key="1">
    <source>
        <dbReference type="ARBA" id="ARBA00010401"/>
    </source>
</evidence>
<dbReference type="EMBL" id="PVTI01000027">
    <property type="protein sequence ID" value="PRY53492.1"/>
    <property type="molecule type" value="Genomic_DNA"/>
</dbReference>
<keyword evidence="2 6" id="KW-0808">Transferase</keyword>
<feature type="binding site" evidence="5">
    <location>
        <position position="366"/>
    </location>
    <ligand>
        <name>UTP</name>
        <dbReference type="ChEBI" id="CHEBI:46398"/>
    </ligand>
</feature>
<dbReference type="Proteomes" id="UP000237822">
    <property type="component" value="Unassembled WGS sequence"/>
</dbReference>
<dbReference type="Pfam" id="PF01704">
    <property type="entry name" value="UDPGP"/>
    <property type="match status" value="1"/>
</dbReference>
<dbReference type="Gene3D" id="2.160.10.10">
    <property type="entry name" value="Hexapeptide repeat proteins"/>
    <property type="match status" value="1"/>
</dbReference>
<evidence type="ECO:0000256" key="2">
    <source>
        <dbReference type="ARBA" id="ARBA00022679"/>
    </source>
</evidence>
<feature type="binding site" evidence="4">
    <location>
        <position position="189"/>
    </location>
    <ligand>
        <name>substrate</name>
    </ligand>
</feature>
<feature type="binding site" evidence="5">
    <location>
        <position position="160"/>
    </location>
    <ligand>
        <name>UTP</name>
        <dbReference type="ChEBI" id="CHEBI:46398"/>
    </ligand>
</feature>
<evidence type="ECO:0000313" key="7">
    <source>
        <dbReference type="Proteomes" id="UP000237822"/>
    </source>
</evidence>